<dbReference type="RefSeq" id="WP_321397661.1">
    <property type="nucleotide sequence ID" value="NZ_CP139487.1"/>
</dbReference>
<gene>
    <name evidence="1" type="ORF">SOO65_04590</name>
</gene>
<dbReference type="AlphaFoldDB" id="A0AAX4HSK0"/>
<name>A0AAX4HSK0_9BACT</name>
<evidence type="ECO:0000313" key="1">
    <source>
        <dbReference type="EMBL" id="WPU66016.1"/>
    </source>
</evidence>
<keyword evidence="2" id="KW-1185">Reference proteome</keyword>
<reference evidence="1 2" key="1">
    <citation type="submission" date="2023-11" db="EMBL/GenBank/DDBJ databases">
        <title>Peredibacter starrii A3.12.</title>
        <authorList>
            <person name="Mitchell R.J."/>
        </authorList>
    </citation>
    <scope>NUCLEOTIDE SEQUENCE [LARGE SCALE GENOMIC DNA]</scope>
    <source>
        <strain evidence="1 2">A3.12</strain>
    </source>
</reference>
<evidence type="ECO:0000313" key="2">
    <source>
        <dbReference type="Proteomes" id="UP001324634"/>
    </source>
</evidence>
<accession>A0AAX4HSK0</accession>
<proteinExistence type="predicted"/>
<dbReference type="EMBL" id="CP139487">
    <property type="protein sequence ID" value="WPU66016.1"/>
    <property type="molecule type" value="Genomic_DNA"/>
</dbReference>
<protein>
    <submittedName>
        <fullName evidence="1">Uncharacterized protein</fullName>
    </submittedName>
</protein>
<organism evidence="1 2">
    <name type="scientific">Peredibacter starrii</name>
    <dbReference type="NCBI Taxonomy" id="28202"/>
    <lineage>
        <taxon>Bacteria</taxon>
        <taxon>Pseudomonadati</taxon>
        <taxon>Bdellovibrionota</taxon>
        <taxon>Bacteriovoracia</taxon>
        <taxon>Bacteriovoracales</taxon>
        <taxon>Bacteriovoracaceae</taxon>
        <taxon>Peredibacter</taxon>
    </lineage>
</organism>
<sequence length="244" mass="27408">MWILLLFSLQAFASDPASEKYCFGSPAESSTAREKFRAIQVPSDQLTMDGKCFTIQMSEHRHELIQRFIRSSFPNVSISFSSEDVRRDPCQLKVEKEKSKHLDSTQVGLDVLNQSTSTTNGSDVLKIQTLKDFNLTVDQDEIKGRCRFINPNRYEISLEVRKNPKPIVPVNLPPGTIVALNNPPPDQETSMLSTTLQLNRGERIEIGSIVKNLRDKGHDVSINPELKVETSSQSASEKVFLSVD</sequence>
<dbReference type="Proteomes" id="UP001324634">
    <property type="component" value="Chromosome"/>
</dbReference>
<dbReference type="KEGG" id="psti:SOO65_04590"/>